<reference evidence="2 4" key="1">
    <citation type="submission" date="2024-11" db="EMBL/GenBank/DDBJ databases">
        <title>Chromosome-level genome assembly of the freshwater bivalve Anodonta woodiana.</title>
        <authorList>
            <person name="Chen X."/>
        </authorList>
    </citation>
    <scope>NUCLEOTIDE SEQUENCE [LARGE SCALE GENOMIC DNA]</scope>
    <source>
        <strain evidence="2">MN2024</strain>
        <tissue evidence="2">Gills</tissue>
    </source>
</reference>
<protein>
    <submittedName>
        <fullName evidence="2">Uncharacterized protein</fullName>
    </submittedName>
</protein>
<keyword evidence="1" id="KW-0732">Signal</keyword>
<evidence type="ECO:0000313" key="2">
    <source>
        <dbReference type="EMBL" id="KAL3836206.1"/>
    </source>
</evidence>
<evidence type="ECO:0000313" key="4">
    <source>
        <dbReference type="Proteomes" id="UP001634394"/>
    </source>
</evidence>
<evidence type="ECO:0000256" key="1">
    <source>
        <dbReference type="SAM" id="SignalP"/>
    </source>
</evidence>
<dbReference type="EMBL" id="JBJQND010000018">
    <property type="protein sequence ID" value="KAL3836207.1"/>
    <property type="molecule type" value="Genomic_DNA"/>
</dbReference>
<dbReference type="EMBL" id="JBJQND010000018">
    <property type="protein sequence ID" value="KAL3836206.1"/>
    <property type="molecule type" value="Genomic_DNA"/>
</dbReference>
<feature type="signal peptide" evidence="1">
    <location>
        <begin position="1"/>
        <end position="22"/>
    </location>
</feature>
<accession>A0ABD3THW7</accession>
<feature type="chain" id="PRO_5044725019" evidence="1">
    <location>
        <begin position="23"/>
        <end position="166"/>
    </location>
</feature>
<evidence type="ECO:0000313" key="3">
    <source>
        <dbReference type="EMBL" id="KAL3836207.1"/>
    </source>
</evidence>
<sequence>MMELKTFLSVVVVLYLFGQSDECTFIIRGPNANDPKPDLISECIEGRILMQYPKGIIYVTFPWSLLPEETRWAKVCLKKIGQGVFSATDITKGYNQTMDFSRSNGARYYSVFDWVCTKSHLIETASSWTRFYPIGSKGIQLALDFGERVLWNLMVIQYKMEEAERP</sequence>
<gene>
    <name evidence="2" type="ORF">ACJMK2_021647</name>
    <name evidence="3" type="ORF">ACJMK2_021648</name>
</gene>
<comment type="caution">
    <text evidence="2">The sequence shown here is derived from an EMBL/GenBank/DDBJ whole genome shotgun (WGS) entry which is preliminary data.</text>
</comment>
<organism evidence="2 4">
    <name type="scientific">Sinanodonta woodiana</name>
    <name type="common">Chinese pond mussel</name>
    <name type="synonym">Anodonta woodiana</name>
    <dbReference type="NCBI Taxonomy" id="1069815"/>
    <lineage>
        <taxon>Eukaryota</taxon>
        <taxon>Metazoa</taxon>
        <taxon>Spiralia</taxon>
        <taxon>Lophotrochozoa</taxon>
        <taxon>Mollusca</taxon>
        <taxon>Bivalvia</taxon>
        <taxon>Autobranchia</taxon>
        <taxon>Heteroconchia</taxon>
        <taxon>Palaeoheterodonta</taxon>
        <taxon>Unionida</taxon>
        <taxon>Unionoidea</taxon>
        <taxon>Unionidae</taxon>
        <taxon>Unioninae</taxon>
        <taxon>Sinanodonta</taxon>
    </lineage>
</organism>
<dbReference type="AlphaFoldDB" id="A0ABD3THW7"/>
<name>A0ABD3THW7_SINWO</name>
<dbReference type="Proteomes" id="UP001634394">
    <property type="component" value="Unassembled WGS sequence"/>
</dbReference>
<proteinExistence type="predicted"/>
<keyword evidence="4" id="KW-1185">Reference proteome</keyword>